<dbReference type="InterPro" id="IPR036388">
    <property type="entry name" value="WH-like_DNA-bd_sf"/>
</dbReference>
<feature type="compositionally biased region" description="Basic residues" evidence="3">
    <location>
        <begin position="12"/>
        <end position="22"/>
    </location>
</feature>
<dbReference type="GO" id="GO:0005634">
    <property type="term" value="C:nucleus"/>
    <property type="evidence" value="ECO:0007669"/>
    <property type="project" value="UniProtKB-SubCell"/>
</dbReference>
<dbReference type="EC" id="3.1.22.-" evidence="2"/>
<keyword evidence="2" id="KW-0227">DNA damage</keyword>
<accession>A0A9W9YQV6</accession>
<comment type="caution">
    <text evidence="5">The sequence shown here is derived from an EMBL/GenBank/DDBJ whole genome shotgun (WGS) entry which is preliminary data.</text>
</comment>
<dbReference type="Proteomes" id="UP001163046">
    <property type="component" value="Unassembled WGS sequence"/>
</dbReference>
<comment type="subunit">
    <text evidence="2">Interacts with EME1.</text>
</comment>
<dbReference type="EMBL" id="MU827305">
    <property type="protein sequence ID" value="KAJ7363390.1"/>
    <property type="molecule type" value="Genomic_DNA"/>
</dbReference>
<feature type="compositionally biased region" description="Polar residues" evidence="3">
    <location>
        <begin position="1404"/>
        <end position="1413"/>
    </location>
</feature>
<name>A0A9W9YQV6_9CNID</name>
<dbReference type="InterPro" id="IPR011335">
    <property type="entry name" value="Restrct_endonuc-II-like"/>
</dbReference>
<dbReference type="InterPro" id="IPR003903">
    <property type="entry name" value="UIM_dom"/>
</dbReference>
<dbReference type="SMART" id="SM00891">
    <property type="entry name" value="ERCC4"/>
    <property type="match status" value="1"/>
</dbReference>
<dbReference type="Gene3D" id="3.40.50.10130">
    <property type="match status" value="1"/>
</dbReference>
<dbReference type="Gene3D" id="6.10.140.100">
    <property type="match status" value="1"/>
</dbReference>
<feature type="region of interest" description="Disordered" evidence="3">
    <location>
        <begin position="1404"/>
        <end position="1426"/>
    </location>
</feature>
<comment type="subcellular location">
    <subcellularLocation>
        <location evidence="2">Nucleus</location>
    </subcellularLocation>
</comment>
<evidence type="ECO:0000256" key="3">
    <source>
        <dbReference type="SAM" id="MobiDB-lite"/>
    </source>
</evidence>
<dbReference type="InterPro" id="IPR041670">
    <property type="entry name" value="Znf-CCHC_6"/>
</dbReference>
<dbReference type="GO" id="GO:0048476">
    <property type="term" value="C:Holliday junction resolvase complex"/>
    <property type="evidence" value="ECO:0007669"/>
    <property type="project" value="UniProtKB-UniRule"/>
</dbReference>
<feature type="domain" description="ERCC4" evidence="4">
    <location>
        <begin position="219"/>
        <end position="321"/>
    </location>
</feature>
<protein>
    <recommendedName>
        <fullName evidence="2">Crossover junction endonuclease MUS81</fullName>
        <ecNumber evidence="2">3.1.22.-</ecNumber>
    </recommendedName>
</protein>
<feature type="compositionally biased region" description="Low complexity" evidence="3">
    <location>
        <begin position="1293"/>
        <end position="1325"/>
    </location>
</feature>
<keyword evidence="2" id="KW-0539">Nucleus</keyword>
<feature type="compositionally biased region" description="Polar residues" evidence="3">
    <location>
        <begin position="607"/>
        <end position="624"/>
    </location>
</feature>
<evidence type="ECO:0000259" key="4">
    <source>
        <dbReference type="SMART" id="SM00891"/>
    </source>
</evidence>
<dbReference type="GO" id="GO:0003677">
    <property type="term" value="F:DNA binding"/>
    <property type="evidence" value="ECO:0007669"/>
    <property type="project" value="UniProtKB-UniRule"/>
</dbReference>
<keyword evidence="2" id="KW-0233">DNA recombination</keyword>
<feature type="region of interest" description="Disordered" evidence="3">
    <location>
        <begin position="764"/>
        <end position="788"/>
    </location>
</feature>
<feature type="region of interest" description="Disordered" evidence="3">
    <location>
        <begin position="649"/>
        <end position="720"/>
    </location>
</feature>
<dbReference type="Gene3D" id="1.10.10.10">
    <property type="entry name" value="Winged helix-like DNA-binding domain superfamily/Winged helix DNA-binding domain"/>
    <property type="match status" value="1"/>
</dbReference>
<reference evidence="5" key="1">
    <citation type="submission" date="2023-01" db="EMBL/GenBank/DDBJ databases">
        <title>Genome assembly of the deep-sea coral Lophelia pertusa.</title>
        <authorList>
            <person name="Herrera S."/>
            <person name="Cordes E."/>
        </authorList>
    </citation>
    <scope>NUCLEOTIDE SEQUENCE</scope>
    <source>
        <strain evidence="5">USNM1676648</strain>
        <tissue evidence="5">Polyp</tissue>
    </source>
</reference>
<dbReference type="Pfam" id="PF02732">
    <property type="entry name" value="ERCC4"/>
    <property type="match status" value="1"/>
</dbReference>
<dbReference type="GO" id="GO:0000727">
    <property type="term" value="P:double-strand break repair via break-induced replication"/>
    <property type="evidence" value="ECO:0007669"/>
    <property type="project" value="UniProtKB-UniRule"/>
</dbReference>
<dbReference type="CDD" id="cd21036">
    <property type="entry name" value="WH_MUS81"/>
    <property type="match status" value="1"/>
</dbReference>
<feature type="region of interest" description="Disordered" evidence="3">
    <location>
        <begin position="1"/>
        <end position="37"/>
    </location>
</feature>
<dbReference type="PANTHER" id="PTHR13451:SF0">
    <property type="entry name" value="CROSSOVER JUNCTION ENDONUCLEASE MUS81"/>
    <property type="match status" value="1"/>
</dbReference>
<dbReference type="GO" id="GO:0048257">
    <property type="term" value="F:3'-flap endonuclease activity"/>
    <property type="evidence" value="ECO:0007669"/>
    <property type="project" value="TreeGrafter"/>
</dbReference>
<dbReference type="InterPro" id="IPR047417">
    <property type="entry name" value="WHD_MUS81"/>
</dbReference>
<keyword evidence="1 2" id="KW-0378">Hydrolase</keyword>
<feature type="region of interest" description="Disordered" evidence="3">
    <location>
        <begin position="592"/>
        <end position="629"/>
    </location>
</feature>
<dbReference type="OrthoDB" id="5963188at2759"/>
<keyword evidence="6" id="KW-1185">Reference proteome</keyword>
<dbReference type="GO" id="GO:0008821">
    <property type="term" value="F:crossover junction DNA endonuclease activity"/>
    <property type="evidence" value="ECO:0007669"/>
    <property type="project" value="UniProtKB-UniRule"/>
</dbReference>
<evidence type="ECO:0000256" key="1">
    <source>
        <dbReference type="ARBA" id="ARBA00022801"/>
    </source>
</evidence>
<gene>
    <name evidence="5" type="ORF">OS493_009542</name>
</gene>
<keyword evidence="2" id="KW-0540">Nuclease</keyword>
<comment type="function">
    <text evidence="2">Interacts with EME1 to form a DNA structure-specific endonuclease with substrate preference for branched DNA structures with a 5'-end at the branch nick. Typical substrates include 3'-flap structures, D-loops, replication forks and nicked Holliday junctions. May be required in mitosis for the processing of stalled or collapsed replication fork intermediates. May be required in meiosis for the repair of meiosis-specific double strand breaks subsequent to single-end invasion (SEI).</text>
</comment>
<feature type="region of interest" description="Disordered" evidence="3">
    <location>
        <begin position="1191"/>
        <end position="1343"/>
    </location>
</feature>
<dbReference type="InterPro" id="IPR006166">
    <property type="entry name" value="ERCC4_domain"/>
</dbReference>
<dbReference type="GO" id="GO:0031573">
    <property type="term" value="P:mitotic intra-S DNA damage checkpoint signaling"/>
    <property type="evidence" value="ECO:0007669"/>
    <property type="project" value="TreeGrafter"/>
</dbReference>
<dbReference type="PANTHER" id="PTHR13451">
    <property type="entry name" value="CLASS II CROSSOVER JUNCTION ENDONUCLEASE MUS81"/>
    <property type="match status" value="1"/>
</dbReference>
<keyword evidence="2" id="KW-0479">Metal-binding</keyword>
<feature type="region of interest" description="Disordered" evidence="3">
    <location>
        <begin position="1357"/>
        <end position="1383"/>
    </location>
</feature>
<dbReference type="InterPro" id="IPR033309">
    <property type="entry name" value="Mus81"/>
</dbReference>
<organism evidence="5 6">
    <name type="scientific">Desmophyllum pertusum</name>
    <dbReference type="NCBI Taxonomy" id="174260"/>
    <lineage>
        <taxon>Eukaryota</taxon>
        <taxon>Metazoa</taxon>
        <taxon>Cnidaria</taxon>
        <taxon>Anthozoa</taxon>
        <taxon>Hexacorallia</taxon>
        <taxon>Scleractinia</taxon>
        <taxon>Caryophylliina</taxon>
        <taxon>Caryophylliidae</taxon>
        <taxon>Desmophyllum</taxon>
    </lineage>
</organism>
<feature type="compositionally biased region" description="Basic and acidic residues" evidence="3">
    <location>
        <begin position="694"/>
        <end position="720"/>
    </location>
</feature>
<sequence length="1426" mass="159000">MEQPQGANNRGGRGRGNNRGRRANGNGRGGRRAPQKQRMCEDCEENAATQFCADCLPPLVLCDDCAVVLHRGATRRNHLLKDVLDAPAPVKDKGYTPKAYRSPFAMLVAFHRAFNEVPRKMSLTADELKSRAQPLTNTDLEIKQGRWGGFDSMETALMKNELVQKEAETPKYSLVEKGQPLAARCSEFDYAVQNLTQAASVPTIPVMAARPVYQNRQVCLLVDSEEPLRERFVRVALQRGLSAKTRKLPVGDFLWVLLPPGVNPGTVRDMPEQELVLPMTVERKTWDDLWSSLKSTRFVNQVHRMKNCGLENLFYLVEGSPKDLKGKPGPEVASYLQDKLDSLLLEDQFLVNRTGSWLKTVEWLCHLTNMAIESLQSEGSPNLMTYSEFSRGGKLQRNLASIGTTAAVPVTSTVWSATEFTDIIRSHSRGGMELSNLPVSGGYGFKEERSLIVIQGLTLYNKQCHKLLDKALANLLENTHQTAEACVQRHLQGVTDQLIHEDVPQWYILWLQVFKGVLVRRTDTEEESAEILGKFYQMSTGGVDALPRNEEIDHISTQEEERLPEGDLIFASDSQEEDSMLRQALRASAYEDKMPEDVLHPSLVRPPSSTTTKPSEQLVPSSSEHGLLKYPLDSMNESEQLELAMKLSNAENETPGSHSGRSLGFNKSPAKRPVTSCATEQHTASSHTPVRPRTKMEVRSPTHTAVCDHKTKSDSPNDELEKVLKQSLEEFENMKKKQDHRRNTSNTDSDLAKALELSRLECGQSRNNTMSHKVEQQGDIGGPSDKDEELDKALELSKLEAETMKKEHHCVDITDVHVPLELNQAEVEQSREKEKMIHEQSTTDTDLQKVLELSRVEYKQCETDTVIMSNGEGQREATIIDPTSKHEEDLAKALEISRMDCKHLERNIGNDVLGKATQNGSMKSEVDDDDVAKVLKLSKTECSKPERSIGLQHLDERKEQTSSDLERALELSRIEYTQSNNCSLDGKNEDSDSDIIIMEENVGDVPARKRSVPAQTMKCSSTPMKNSPLIDADVDIVPSSVTSEWDPDPFDALDHATPAGSSKYSAIMLDSQELDDEFLDAPVLQLDDTAKTNRKQLFSSEEENTVDDDFAYALKVQEELNKPAKGPDNHHDSPSKRNTTCLELDDQLTCYRESQKERYGTHSGKGDKSTRGFDFRRNVAAIACGKPVQIGIASPISRPGNSQKRPDSQRVLGDKPFPGSRIDRDKNQGPRKDEAYVIRDDDAGSKTVGSASRSVMKSGERSFVSQSGTTSSPRPFSSSASSSFERVHRRDPPTFSGPFSPPSTVDSPSVTPSISRDTSAASHSKSSSDKPMGPKCGACGEVGHAKTSKMCPHYYSAEAVQRREEQSRKRKAKKEEDERDFNDNLGALAAQRLVIEEQLNQLRQQSQNMANTQKKVEDAIKRRRKK</sequence>
<dbReference type="GO" id="GO:0046872">
    <property type="term" value="F:metal ion binding"/>
    <property type="evidence" value="ECO:0007669"/>
    <property type="project" value="UniProtKB-UniRule"/>
</dbReference>
<feature type="compositionally biased region" description="Polar residues" evidence="3">
    <location>
        <begin position="676"/>
        <end position="688"/>
    </location>
</feature>
<feature type="compositionally biased region" description="Polar residues" evidence="3">
    <location>
        <begin position="649"/>
        <end position="660"/>
    </location>
</feature>
<dbReference type="SUPFAM" id="SSF52980">
    <property type="entry name" value="Restriction endonuclease-like"/>
    <property type="match status" value="1"/>
</dbReference>
<comment type="similarity">
    <text evidence="2">Belongs to the XPF family.</text>
</comment>
<proteinExistence type="inferred from homology"/>
<keyword evidence="2" id="KW-0234">DNA repair</keyword>
<feature type="compositionally biased region" description="Low complexity" evidence="3">
    <location>
        <begin position="1267"/>
        <end position="1284"/>
    </location>
</feature>
<dbReference type="SMART" id="SM00726">
    <property type="entry name" value="UIM"/>
    <property type="match status" value="9"/>
</dbReference>
<keyword evidence="2" id="KW-0460">Magnesium</keyword>
<evidence type="ECO:0000256" key="2">
    <source>
        <dbReference type="RuleBase" id="RU369042"/>
    </source>
</evidence>
<dbReference type="CDD" id="cd20074">
    <property type="entry name" value="XPF_nuclease_Mus81"/>
    <property type="match status" value="1"/>
</dbReference>
<keyword evidence="2" id="KW-0255">Endonuclease</keyword>
<feature type="compositionally biased region" description="Basic and acidic residues" evidence="3">
    <location>
        <begin position="1221"/>
        <end position="1244"/>
    </location>
</feature>
<dbReference type="Pfam" id="PF15288">
    <property type="entry name" value="zf-CCHC_6"/>
    <property type="match status" value="1"/>
</dbReference>
<dbReference type="GO" id="GO:0006308">
    <property type="term" value="P:DNA catabolic process"/>
    <property type="evidence" value="ECO:0007669"/>
    <property type="project" value="UniProtKB-UniRule"/>
</dbReference>
<dbReference type="GO" id="GO:0000712">
    <property type="term" value="P:resolution of meiotic recombination intermediates"/>
    <property type="evidence" value="ECO:0007669"/>
    <property type="project" value="TreeGrafter"/>
</dbReference>
<comment type="cofactor">
    <cofactor evidence="2">
        <name>Mg(2+)</name>
        <dbReference type="ChEBI" id="CHEBI:18420"/>
    </cofactor>
</comment>
<dbReference type="InterPro" id="IPR047416">
    <property type="entry name" value="XPF_nuclease_Mus81"/>
</dbReference>
<evidence type="ECO:0000313" key="6">
    <source>
        <dbReference type="Proteomes" id="UP001163046"/>
    </source>
</evidence>
<dbReference type="CDD" id="cd19757">
    <property type="entry name" value="Bbox1"/>
    <property type="match status" value="1"/>
</dbReference>
<evidence type="ECO:0000313" key="5">
    <source>
        <dbReference type="EMBL" id="KAJ7363390.1"/>
    </source>
</evidence>